<dbReference type="Proteomes" id="UP001590951">
    <property type="component" value="Unassembled WGS sequence"/>
</dbReference>
<reference evidence="1 2" key="1">
    <citation type="submission" date="2024-09" db="EMBL/GenBank/DDBJ databases">
        <title>Rethinking Asexuality: The Enigmatic Case of Functional Sexual Genes in Lepraria (Stereocaulaceae).</title>
        <authorList>
            <person name="Doellman M."/>
            <person name="Sun Y."/>
            <person name="Barcenas-Pena A."/>
            <person name="Lumbsch H.T."/>
            <person name="Grewe F."/>
        </authorList>
    </citation>
    <scope>NUCLEOTIDE SEQUENCE [LARGE SCALE GENOMIC DNA]</scope>
    <source>
        <strain evidence="1 2">Grewe 0041</strain>
    </source>
</reference>
<gene>
    <name evidence="1" type="ORF">ABVK25_010543</name>
</gene>
<sequence length="98" mass="10933">MRIRYSNKFPLSKRLWALLRRMPARGNESLAFNLDEGIRAGLEFSIDADAVEYTSTCLILEPCNQVIDDSLTAVVEDLAGTEILTYSKFLGEAVVMTS</sequence>
<accession>A0ABR4B0A8</accession>
<evidence type="ECO:0000313" key="1">
    <source>
        <dbReference type="EMBL" id="KAL2049193.1"/>
    </source>
</evidence>
<proteinExistence type="predicted"/>
<protein>
    <submittedName>
        <fullName evidence="1">Uncharacterized protein</fullName>
    </submittedName>
</protein>
<evidence type="ECO:0000313" key="2">
    <source>
        <dbReference type="Proteomes" id="UP001590951"/>
    </source>
</evidence>
<name>A0ABR4B0A8_9LECA</name>
<comment type="caution">
    <text evidence="1">The sequence shown here is derived from an EMBL/GenBank/DDBJ whole genome shotgun (WGS) entry which is preliminary data.</text>
</comment>
<keyword evidence="2" id="KW-1185">Reference proteome</keyword>
<dbReference type="EMBL" id="JBHFEH010000069">
    <property type="protein sequence ID" value="KAL2049193.1"/>
    <property type="molecule type" value="Genomic_DNA"/>
</dbReference>
<organism evidence="1 2">
    <name type="scientific">Lepraria finkii</name>
    <dbReference type="NCBI Taxonomy" id="1340010"/>
    <lineage>
        <taxon>Eukaryota</taxon>
        <taxon>Fungi</taxon>
        <taxon>Dikarya</taxon>
        <taxon>Ascomycota</taxon>
        <taxon>Pezizomycotina</taxon>
        <taxon>Lecanoromycetes</taxon>
        <taxon>OSLEUM clade</taxon>
        <taxon>Lecanoromycetidae</taxon>
        <taxon>Lecanorales</taxon>
        <taxon>Lecanorineae</taxon>
        <taxon>Stereocaulaceae</taxon>
        <taxon>Lepraria</taxon>
    </lineage>
</organism>